<dbReference type="Pfam" id="PF02517">
    <property type="entry name" value="Rce1-like"/>
    <property type="match status" value="1"/>
</dbReference>
<reference evidence="3" key="1">
    <citation type="submission" date="2020-09" db="EMBL/GenBank/DDBJ databases">
        <title>Bacillus faecalis sp. nov., a moderately halophilic bacterium isolated from cow faeces.</title>
        <authorList>
            <person name="Jiang L."/>
            <person name="Lee J."/>
        </authorList>
    </citation>
    <scope>NUCLEOTIDE SEQUENCE</scope>
    <source>
        <strain evidence="3">AGMB 02131</strain>
    </source>
</reference>
<dbReference type="GO" id="GO:0004175">
    <property type="term" value="F:endopeptidase activity"/>
    <property type="evidence" value="ECO:0007669"/>
    <property type="project" value="UniProtKB-ARBA"/>
</dbReference>
<keyword evidence="3" id="KW-0378">Hydrolase</keyword>
<keyword evidence="3" id="KW-0645">Protease</keyword>
<dbReference type="PANTHER" id="PTHR43592">
    <property type="entry name" value="CAAX AMINO TERMINAL PROTEASE"/>
    <property type="match status" value="1"/>
</dbReference>
<gene>
    <name evidence="3" type="ORF">IEO70_13205</name>
</gene>
<comment type="caution">
    <text evidence="3">The sequence shown here is derived from an EMBL/GenBank/DDBJ whole genome shotgun (WGS) entry which is preliminary data.</text>
</comment>
<keyword evidence="1" id="KW-0812">Transmembrane</keyword>
<evidence type="ECO:0000259" key="2">
    <source>
        <dbReference type="Pfam" id="PF02517"/>
    </source>
</evidence>
<feature type="transmembrane region" description="Helical" evidence="1">
    <location>
        <begin position="122"/>
        <end position="146"/>
    </location>
</feature>
<dbReference type="InterPro" id="IPR003675">
    <property type="entry name" value="Rce1/LyrA-like_dom"/>
</dbReference>
<dbReference type="GO" id="GO:0008237">
    <property type="term" value="F:metallopeptidase activity"/>
    <property type="evidence" value="ECO:0007669"/>
    <property type="project" value="UniProtKB-KW"/>
</dbReference>
<sequence length="202" mass="23389">MEPIKEKQKNTEKDFNPKDAILVFTLFTFFCAAIIFALLVYDVLTIQDFISFDEPAKMVMNIVIPLIGLLLFGIFLTIGIPSKYIDDTNKSFQNMSLSTIFVFLFIGAIFEELFFRGIIQNSIYIFTGNQWIAIITATLLFVAFHVRYFKKPIMLINITLPGLVFGWIYFETKNLLVPFLVHFLVNLGITLLLKYNVIRMRK</sequence>
<name>A0A927CX74_9BACI</name>
<dbReference type="GO" id="GO:0080120">
    <property type="term" value="P:CAAX-box protein maturation"/>
    <property type="evidence" value="ECO:0007669"/>
    <property type="project" value="UniProtKB-ARBA"/>
</dbReference>
<feature type="transmembrane region" description="Helical" evidence="1">
    <location>
        <begin position="176"/>
        <end position="197"/>
    </location>
</feature>
<dbReference type="Proteomes" id="UP000602076">
    <property type="component" value="Unassembled WGS sequence"/>
</dbReference>
<proteinExistence type="predicted"/>
<feature type="transmembrane region" description="Helical" evidence="1">
    <location>
        <begin position="61"/>
        <end position="80"/>
    </location>
</feature>
<dbReference type="PANTHER" id="PTHR43592:SF15">
    <property type="entry name" value="CAAX AMINO TERMINAL PROTEASE FAMILY PROTEIN"/>
    <property type="match status" value="1"/>
</dbReference>
<feature type="transmembrane region" description="Helical" evidence="1">
    <location>
        <begin position="153"/>
        <end position="170"/>
    </location>
</feature>
<keyword evidence="1" id="KW-1133">Transmembrane helix</keyword>
<dbReference type="RefSeq" id="WP_190998840.1">
    <property type="nucleotide sequence ID" value="NZ_JACXSI010000032.1"/>
</dbReference>
<dbReference type="EMBL" id="JACXSI010000032">
    <property type="protein sequence ID" value="MBD3109303.1"/>
    <property type="molecule type" value="Genomic_DNA"/>
</dbReference>
<feature type="transmembrane region" description="Helical" evidence="1">
    <location>
        <begin position="21"/>
        <end position="41"/>
    </location>
</feature>
<evidence type="ECO:0000313" key="4">
    <source>
        <dbReference type="Proteomes" id="UP000602076"/>
    </source>
</evidence>
<keyword evidence="1" id="KW-0472">Membrane</keyword>
<keyword evidence="4" id="KW-1185">Reference proteome</keyword>
<dbReference type="AlphaFoldDB" id="A0A927CX74"/>
<accession>A0A927CX74</accession>
<protein>
    <submittedName>
        <fullName evidence="3">CPBP family intramembrane metalloprotease</fullName>
    </submittedName>
</protein>
<feature type="domain" description="CAAX prenyl protease 2/Lysostaphin resistance protein A-like" evidence="2">
    <location>
        <begin position="96"/>
        <end position="187"/>
    </location>
</feature>
<keyword evidence="3" id="KW-0482">Metalloprotease</keyword>
<evidence type="ECO:0000313" key="3">
    <source>
        <dbReference type="EMBL" id="MBD3109303.1"/>
    </source>
</evidence>
<organism evidence="3 4">
    <name type="scientific">Peribacillus faecalis</name>
    <dbReference type="NCBI Taxonomy" id="2772559"/>
    <lineage>
        <taxon>Bacteria</taxon>
        <taxon>Bacillati</taxon>
        <taxon>Bacillota</taxon>
        <taxon>Bacilli</taxon>
        <taxon>Bacillales</taxon>
        <taxon>Bacillaceae</taxon>
        <taxon>Peribacillus</taxon>
    </lineage>
</organism>
<evidence type="ECO:0000256" key="1">
    <source>
        <dbReference type="SAM" id="Phobius"/>
    </source>
</evidence>